<keyword evidence="2" id="KW-1003">Cell membrane</keyword>
<comment type="caution">
    <text evidence="8">The sequence shown here is derived from an EMBL/GenBank/DDBJ whole genome shotgun (WGS) entry which is preliminary data.</text>
</comment>
<dbReference type="OrthoDB" id="6710777at2"/>
<evidence type="ECO:0000313" key="8">
    <source>
        <dbReference type="EMBL" id="SEJ23960.1"/>
    </source>
</evidence>
<dbReference type="Proteomes" id="UP000247515">
    <property type="component" value="Unassembled WGS sequence"/>
</dbReference>
<evidence type="ECO:0000256" key="6">
    <source>
        <dbReference type="SAM" id="Phobius"/>
    </source>
</evidence>
<dbReference type="GO" id="GO:0015171">
    <property type="term" value="F:amino acid transmembrane transporter activity"/>
    <property type="evidence" value="ECO:0007669"/>
    <property type="project" value="TreeGrafter"/>
</dbReference>
<feature type="transmembrane region" description="Helical" evidence="6">
    <location>
        <begin position="146"/>
        <end position="165"/>
    </location>
</feature>
<reference evidence="7 10" key="2">
    <citation type="submission" date="2018-05" db="EMBL/GenBank/DDBJ databases">
        <title>Genomic Encyclopedia of Type Strains, Phase IV (KMG-V): Genome sequencing to study the core and pangenomes of soil and plant-associated prokaryotes.</title>
        <authorList>
            <person name="Whitman W."/>
        </authorList>
    </citation>
    <scope>NUCLEOTIDE SEQUENCE [LARGE SCALE GENOMIC DNA]</scope>
    <source>
        <strain evidence="7 10">SIr-6563</strain>
    </source>
</reference>
<reference evidence="8 9" key="1">
    <citation type="submission" date="2016-10" db="EMBL/GenBank/DDBJ databases">
        <authorList>
            <person name="Varghese N."/>
            <person name="Submissions S."/>
        </authorList>
    </citation>
    <scope>NUCLEOTIDE SEQUENCE [LARGE SCALE GENOMIC DNA]</scope>
    <source>
        <strain evidence="8 9">LMG 22274</strain>
    </source>
</reference>
<keyword evidence="3 6" id="KW-0812">Transmembrane</keyword>
<evidence type="ECO:0000313" key="9">
    <source>
        <dbReference type="Proteomes" id="UP000183529"/>
    </source>
</evidence>
<dbReference type="InterPro" id="IPR001123">
    <property type="entry name" value="LeuE-type"/>
</dbReference>
<name>A0A1A5XC08_9BURK</name>
<evidence type="ECO:0000313" key="10">
    <source>
        <dbReference type="Proteomes" id="UP000247515"/>
    </source>
</evidence>
<evidence type="ECO:0000256" key="1">
    <source>
        <dbReference type="ARBA" id="ARBA00004651"/>
    </source>
</evidence>
<keyword evidence="10" id="KW-1185">Reference proteome</keyword>
<keyword evidence="5 6" id="KW-0472">Membrane</keyword>
<dbReference type="GO" id="GO:0005886">
    <property type="term" value="C:plasma membrane"/>
    <property type="evidence" value="ECO:0007669"/>
    <property type="project" value="UniProtKB-SubCell"/>
</dbReference>
<evidence type="ECO:0000256" key="2">
    <source>
        <dbReference type="ARBA" id="ARBA00022475"/>
    </source>
</evidence>
<organism evidence="8 9">
    <name type="scientific">Paraburkholderia tropica</name>
    <dbReference type="NCBI Taxonomy" id="92647"/>
    <lineage>
        <taxon>Bacteria</taxon>
        <taxon>Pseudomonadati</taxon>
        <taxon>Pseudomonadota</taxon>
        <taxon>Betaproteobacteria</taxon>
        <taxon>Burkholderiales</taxon>
        <taxon>Burkholderiaceae</taxon>
        <taxon>Paraburkholderia</taxon>
    </lineage>
</organism>
<comment type="subcellular location">
    <subcellularLocation>
        <location evidence="1">Cell membrane</location>
        <topology evidence="1">Multi-pass membrane protein</topology>
    </subcellularLocation>
</comment>
<gene>
    <name evidence="7" type="ORF">C7400_106161</name>
    <name evidence="8" type="ORF">SAMN05216550_103286</name>
</gene>
<evidence type="ECO:0000313" key="7">
    <source>
        <dbReference type="EMBL" id="PXX17444.1"/>
    </source>
</evidence>
<evidence type="ECO:0000256" key="3">
    <source>
        <dbReference type="ARBA" id="ARBA00022692"/>
    </source>
</evidence>
<feature type="transmembrane region" description="Helical" evidence="6">
    <location>
        <begin position="45"/>
        <end position="63"/>
    </location>
</feature>
<proteinExistence type="predicted"/>
<dbReference type="EMBL" id="QJJV01000006">
    <property type="protein sequence ID" value="PXX17444.1"/>
    <property type="molecule type" value="Genomic_DNA"/>
</dbReference>
<dbReference type="EMBL" id="FNZM01000003">
    <property type="protein sequence ID" value="SEJ23960.1"/>
    <property type="molecule type" value="Genomic_DNA"/>
</dbReference>
<dbReference type="PANTHER" id="PTHR30086">
    <property type="entry name" value="ARGININE EXPORTER PROTEIN ARGO"/>
    <property type="match status" value="1"/>
</dbReference>
<dbReference type="PANTHER" id="PTHR30086:SF20">
    <property type="entry name" value="ARGININE EXPORTER PROTEIN ARGO-RELATED"/>
    <property type="match status" value="1"/>
</dbReference>
<dbReference type="Proteomes" id="UP000183529">
    <property type="component" value="Unassembled WGS sequence"/>
</dbReference>
<dbReference type="RefSeq" id="WP_065060843.1">
    <property type="nucleotide sequence ID" value="NZ_CADFGS010000016.1"/>
</dbReference>
<feature type="transmembrane region" description="Helical" evidence="6">
    <location>
        <begin position="177"/>
        <end position="198"/>
    </location>
</feature>
<accession>A0A1A5XC08</accession>
<feature type="transmembrane region" description="Helical" evidence="6">
    <location>
        <begin position="75"/>
        <end position="93"/>
    </location>
</feature>
<keyword evidence="4 6" id="KW-1133">Transmembrane helix</keyword>
<dbReference type="Pfam" id="PF01810">
    <property type="entry name" value="LysE"/>
    <property type="match status" value="1"/>
</dbReference>
<sequence length="199" mass="21219">MFTLSSAALMASGCAIVLLMPGPTNTLLAAAGLRLGFRRSAHLTAFELAGYLVSITVWGLCFTHASQSLSWLPKILRVASSLYLAWLAIRLWLTADSIETSNVKVIGPRTLFSATVLNPKAILFAGSIFPPAAFATFSIWLEAMALFAILLIPIGCAWIAIGAAPREGRLPLLRPAIIQRCASVVVALFSGSLIWALAH</sequence>
<evidence type="ECO:0000256" key="4">
    <source>
        <dbReference type="ARBA" id="ARBA00022989"/>
    </source>
</evidence>
<dbReference type="AlphaFoldDB" id="A0A1A5XC08"/>
<dbReference type="GO" id="GO:0033228">
    <property type="term" value="P:cysteine export across plasma membrane"/>
    <property type="evidence" value="ECO:0007669"/>
    <property type="project" value="TreeGrafter"/>
</dbReference>
<protein>
    <submittedName>
        <fullName evidence="8">Threonine/homoserine/homoserine lactone efflux protein</fullName>
    </submittedName>
</protein>
<evidence type="ECO:0000256" key="5">
    <source>
        <dbReference type="ARBA" id="ARBA00023136"/>
    </source>
</evidence>